<comment type="subcellular location">
    <subcellularLocation>
        <location evidence="1">Membrane</location>
        <topology evidence="1">Multi-pass membrane protein</topology>
    </subcellularLocation>
</comment>
<dbReference type="Gene3D" id="1.20.1560.10">
    <property type="entry name" value="ABC transporter type 1, transmembrane domain"/>
    <property type="match status" value="1"/>
</dbReference>
<evidence type="ECO:0000256" key="4">
    <source>
        <dbReference type="ARBA" id="ARBA00022692"/>
    </source>
</evidence>
<evidence type="ECO:0000256" key="8">
    <source>
        <dbReference type="ARBA" id="ARBA00023136"/>
    </source>
</evidence>
<dbReference type="SUPFAM" id="SSF90123">
    <property type="entry name" value="ABC transporter transmembrane region"/>
    <property type="match status" value="1"/>
</dbReference>
<name>A0A5J4T567_9EUKA</name>
<dbReference type="InterPro" id="IPR036640">
    <property type="entry name" value="ABC1_TM_sf"/>
</dbReference>
<dbReference type="PANTHER" id="PTHR24223:SF456">
    <property type="entry name" value="MULTIDRUG RESISTANCE-ASSOCIATED PROTEIN LETHAL(2)03659"/>
    <property type="match status" value="1"/>
</dbReference>
<dbReference type="AlphaFoldDB" id="A0A5J4T567"/>
<dbReference type="GO" id="GO:0016020">
    <property type="term" value="C:membrane"/>
    <property type="evidence" value="ECO:0007669"/>
    <property type="project" value="UniProtKB-SubCell"/>
</dbReference>
<keyword evidence="6" id="KW-0067">ATP-binding</keyword>
<dbReference type="EMBL" id="SNRW01039150">
    <property type="protein sequence ID" value="KAA6352883.1"/>
    <property type="molecule type" value="Genomic_DNA"/>
</dbReference>
<dbReference type="InterPro" id="IPR011527">
    <property type="entry name" value="ABC1_TM_dom"/>
</dbReference>
<dbReference type="GO" id="GO:0005524">
    <property type="term" value="F:ATP binding"/>
    <property type="evidence" value="ECO:0007669"/>
    <property type="project" value="UniProtKB-KW"/>
</dbReference>
<keyword evidence="7 9" id="KW-1133">Transmembrane helix</keyword>
<feature type="transmembrane region" description="Helical" evidence="9">
    <location>
        <begin position="95"/>
        <end position="114"/>
    </location>
</feature>
<evidence type="ECO:0000256" key="7">
    <source>
        <dbReference type="ARBA" id="ARBA00022989"/>
    </source>
</evidence>
<reference evidence="11 12" key="1">
    <citation type="submission" date="2019-03" db="EMBL/GenBank/DDBJ databases">
        <title>Single cell metagenomics reveals metabolic interactions within the superorganism composed of flagellate Streblomastix strix and complex community of Bacteroidetes bacteria on its surface.</title>
        <authorList>
            <person name="Treitli S.C."/>
            <person name="Kolisko M."/>
            <person name="Husnik F."/>
            <person name="Keeling P."/>
            <person name="Hampl V."/>
        </authorList>
    </citation>
    <scope>NUCLEOTIDE SEQUENCE [LARGE SCALE GENOMIC DNA]</scope>
    <source>
        <strain evidence="11">ST1C</strain>
    </source>
</reference>
<dbReference type="GO" id="GO:0140359">
    <property type="term" value="F:ABC-type transporter activity"/>
    <property type="evidence" value="ECO:0007669"/>
    <property type="project" value="InterPro"/>
</dbReference>
<keyword evidence="8 9" id="KW-0472">Membrane</keyword>
<evidence type="ECO:0000256" key="2">
    <source>
        <dbReference type="ARBA" id="ARBA00009726"/>
    </source>
</evidence>
<evidence type="ECO:0000313" key="12">
    <source>
        <dbReference type="Proteomes" id="UP000324800"/>
    </source>
</evidence>
<dbReference type="PANTHER" id="PTHR24223">
    <property type="entry name" value="ATP-BINDING CASSETTE SUB-FAMILY C"/>
    <property type="match status" value="1"/>
</dbReference>
<dbReference type="PROSITE" id="PS50929">
    <property type="entry name" value="ABC_TM1F"/>
    <property type="match status" value="1"/>
</dbReference>
<sequence length="178" mass="20703">FLRTFFDALASRYFIHFASKTRSSLAGLIYKKIFSLNISSQSNVDSGRLISLISADIYQMSQTIPQVFQAFITPLQIIVPFIFVCYYWGVCSLIFFGVMIVVLSFQMVFSIFFMKAIKNYLNHNDERNRITNETILGMRAVKMSGLEKIFIDRIEQAREKQVQDIFAKAFWIQVMKNN</sequence>
<evidence type="ECO:0000256" key="9">
    <source>
        <dbReference type="SAM" id="Phobius"/>
    </source>
</evidence>
<evidence type="ECO:0000256" key="1">
    <source>
        <dbReference type="ARBA" id="ARBA00004141"/>
    </source>
</evidence>
<comment type="similarity">
    <text evidence="2">Belongs to the ABC transporter superfamily. ABCC family. Conjugate transporter (TC 3.A.1.208) subfamily.</text>
</comment>
<gene>
    <name evidence="11" type="ORF">EZS28_051590</name>
</gene>
<keyword evidence="3" id="KW-0813">Transport</keyword>
<evidence type="ECO:0000256" key="6">
    <source>
        <dbReference type="ARBA" id="ARBA00022840"/>
    </source>
</evidence>
<feature type="non-terminal residue" evidence="11">
    <location>
        <position position="1"/>
    </location>
</feature>
<evidence type="ECO:0000259" key="10">
    <source>
        <dbReference type="PROSITE" id="PS50929"/>
    </source>
</evidence>
<organism evidence="11 12">
    <name type="scientific">Streblomastix strix</name>
    <dbReference type="NCBI Taxonomy" id="222440"/>
    <lineage>
        <taxon>Eukaryota</taxon>
        <taxon>Metamonada</taxon>
        <taxon>Preaxostyla</taxon>
        <taxon>Oxymonadida</taxon>
        <taxon>Streblomastigidae</taxon>
        <taxon>Streblomastix</taxon>
    </lineage>
</organism>
<keyword evidence="5" id="KW-0547">Nucleotide-binding</keyword>
<protein>
    <recommendedName>
        <fullName evidence="10">ABC transmembrane type-1 domain-containing protein</fullName>
    </recommendedName>
</protein>
<evidence type="ECO:0000313" key="11">
    <source>
        <dbReference type="EMBL" id="KAA6352883.1"/>
    </source>
</evidence>
<evidence type="ECO:0000256" key="3">
    <source>
        <dbReference type="ARBA" id="ARBA00022448"/>
    </source>
</evidence>
<comment type="caution">
    <text evidence="11">The sequence shown here is derived from an EMBL/GenBank/DDBJ whole genome shotgun (WGS) entry which is preliminary data.</text>
</comment>
<accession>A0A5J4T567</accession>
<dbReference type="Proteomes" id="UP000324800">
    <property type="component" value="Unassembled WGS sequence"/>
</dbReference>
<dbReference type="Pfam" id="PF00664">
    <property type="entry name" value="ABC_membrane"/>
    <property type="match status" value="1"/>
</dbReference>
<proteinExistence type="inferred from homology"/>
<dbReference type="OrthoDB" id="6500128at2759"/>
<feature type="domain" description="ABC transmembrane type-1" evidence="10">
    <location>
        <begin position="1"/>
        <end position="178"/>
    </location>
</feature>
<evidence type="ECO:0000256" key="5">
    <source>
        <dbReference type="ARBA" id="ARBA00022741"/>
    </source>
</evidence>
<feature type="transmembrane region" description="Helical" evidence="9">
    <location>
        <begin position="67"/>
        <end position="89"/>
    </location>
</feature>
<dbReference type="InterPro" id="IPR050173">
    <property type="entry name" value="ABC_transporter_C-like"/>
</dbReference>
<keyword evidence="4 9" id="KW-0812">Transmembrane</keyword>